<dbReference type="Proteomes" id="UP000829447">
    <property type="component" value="Linkage Group LG9"/>
</dbReference>
<keyword evidence="2" id="KW-1185">Reference proteome</keyword>
<organism evidence="1 2">
    <name type="scientific">Pangasianodon gigas</name>
    <name type="common">Mekong giant catfish</name>
    <name type="synonym">Pangasius gigas</name>
    <dbReference type="NCBI Taxonomy" id="30993"/>
    <lineage>
        <taxon>Eukaryota</taxon>
        <taxon>Metazoa</taxon>
        <taxon>Chordata</taxon>
        <taxon>Craniata</taxon>
        <taxon>Vertebrata</taxon>
        <taxon>Euteleostomi</taxon>
        <taxon>Actinopterygii</taxon>
        <taxon>Neopterygii</taxon>
        <taxon>Teleostei</taxon>
        <taxon>Ostariophysi</taxon>
        <taxon>Siluriformes</taxon>
        <taxon>Pangasiidae</taxon>
        <taxon>Pangasianodon</taxon>
    </lineage>
</organism>
<reference evidence="1 2" key="1">
    <citation type="journal article" date="2022" name="bioRxiv">
        <title>An ancient truncated duplication of the anti-Mullerian hormone receptor type 2 gene is a potential conserved master sex determinant in the Pangasiidae catfish family.</title>
        <authorList>
            <person name="Wen M."/>
            <person name="Pan Q."/>
            <person name="Jouanno E."/>
            <person name="Montfort J."/>
            <person name="Zahm M."/>
            <person name="Cabau C."/>
            <person name="Klopp C."/>
            <person name="Iampietro C."/>
            <person name="Roques C."/>
            <person name="Bouchez O."/>
            <person name="Castinel A."/>
            <person name="Donnadieu C."/>
            <person name="Parrinello H."/>
            <person name="Poncet C."/>
            <person name="Belmonte E."/>
            <person name="Gautier V."/>
            <person name="Avarre J.-C."/>
            <person name="Dugue R."/>
            <person name="Gustiano R."/>
            <person name="Ha T.T.T."/>
            <person name="Campet M."/>
            <person name="Sriphairoj K."/>
            <person name="Ribolli J."/>
            <person name="de Almeida F.L."/>
            <person name="Desvignes T."/>
            <person name="Postlethwait J.H."/>
            <person name="Bucao C.F."/>
            <person name="Robinson-Rechavi M."/>
            <person name="Bobe J."/>
            <person name="Herpin A."/>
            <person name="Guiguen Y."/>
        </authorList>
    </citation>
    <scope>NUCLEOTIDE SEQUENCE [LARGE SCALE GENOMIC DNA]</scope>
    <source>
        <strain evidence="1">YG-Dec2019</strain>
    </source>
</reference>
<proteinExistence type="predicted"/>
<name>A0ACC5WT65_PANGG</name>
<protein>
    <submittedName>
        <fullName evidence="1">Uncharacterized protein</fullName>
    </submittedName>
</protein>
<comment type="caution">
    <text evidence="1">The sequence shown here is derived from an EMBL/GenBank/DDBJ whole genome shotgun (WGS) entry which is preliminary data.</text>
</comment>
<sequence>MELENLKTNVVSQMPKLLSTMCKLGEWLEAKEQSPQKQLASPSTIQETLEIHPGSGVCVPKNVFWSASHANSPTTMARMLLLGVFDIETLLKSNLRGGKSKNASPGETKVALDRTKIDAIMNAVIQKFPGTTRSQLGIAINQKVTELRGKDSTNLKNEQAVSYTW</sequence>
<accession>A0ACC5WT65</accession>
<dbReference type="EMBL" id="CM040462">
    <property type="protein sequence ID" value="MCI4382196.1"/>
    <property type="molecule type" value="Genomic_DNA"/>
</dbReference>
<evidence type="ECO:0000313" key="2">
    <source>
        <dbReference type="Proteomes" id="UP000829447"/>
    </source>
</evidence>
<evidence type="ECO:0000313" key="1">
    <source>
        <dbReference type="EMBL" id="MCI4382196.1"/>
    </source>
</evidence>
<gene>
    <name evidence="1" type="ORF">PGIGA_G00260470</name>
</gene>